<keyword evidence="8" id="KW-0106">Calcium</keyword>
<dbReference type="RefSeq" id="XP_001015497.2">
    <property type="nucleotide sequence ID" value="XM_001015497.2"/>
</dbReference>
<feature type="coiled-coil region" evidence="14">
    <location>
        <begin position="42"/>
        <end position="69"/>
    </location>
</feature>
<dbReference type="GO" id="GO:0005262">
    <property type="term" value="F:calcium channel activity"/>
    <property type="evidence" value="ECO:0007669"/>
    <property type="project" value="UniProtKB-KW"/>
</dbReference>
<dbReference type="AlphaFoldDB" id="Q23FA1"/>
<evidence type="ECO:0000256" key="4">
    <source>
        <dbReference type="ARBA" id="ARBA00022568"/>
    </source>
</evidence>
<evidence type="ECO:0000256" key="15">
    <source>
        <dbReference type="SAM" id="Phobius"/>
    </source>
</evidence>
<evidence type="ECO:0000256" key="8">
    <source>
        <dbReference type="ARBA" id="ARBA00022837"/>
    </source>
</evidence>
<dbReference type="PANTHER" id="PTHR20917:SF0">
    <property type="entry name" value="CALCIUM LOAD-ACTIVATED CALCIUM CHANNEL"/>
    <property type="match status" value="1"/>
</dbReference>
<keyword evidence="11" id="KW-0406">Ion transport</keyword>
<dbReference type="eggNOG" id="KOG3312">
    <property type="taxonomic scope" value="Eukaryota"/>
</dbReference>
<feature type="transmembrane region" description="Helical" evidence="15">
    <location>
        <begin position="99"/>
        <end position="122"/>
    </location>
</feature>
<feature type="transmembrane region" description="Helical" evidence="15">
    <location>
        <begin position="12"/>
        <end position="36"/>
    </location>
</feature>
<evidence type="ECO:0000256" key="1">
    <source>
        <dbReference type="ARBA" id="ARBA00004477"/>
    </source>
</evidence>
<dbReference type="EMBL" id="GG662706">
    <property type="protein sequence ID" value="EAR95252.2"/>
    <property type="molecule type" value="Genomic_DNA"/>
</dbReference>
<evidence type="ECO:0000256" key="6">
    <source>
        <dbReference type="ARBA" id="ARBA00022692"/>
    </source>
</evidence>
<comment type="subcellular location">
    <subcellularLocation>
        <location evidence="1">Endoplasmic reticulum membrane</location>
        <topology evidence="1">Multi-pass membrane protein</topology>
    </subcellularLocation>
</comment>
<proteinExistence type="inferred from homology"/>
<evidence type="ECO:0000256" key="13">
    <source>
        <dbReference type="ARBA" id="ARBA00023303"/>
    </source>
</evidence>
<dbReference type="PANTHER" id="PTHR20917">
    <property type="entry name" value="PNAS-RELATED"/>
    <property type="match status" value="1"/>
</dbReference>
<keyword evidence="9 15" id="KW-1133">Transmembrane helix</keyword>
<dbReference type="STRING" id="312017.Q23FA1"/>
<evidence type="ECO:0000256" key="9">
    <source>
        <dbReference type="ARBA" id="ARBA00022989"/>
    </source>
</evidence>
<organism evidence="16 17">
    <name type="scientific">Tetrahymena thermophila (strain SB210)</name>
    <dbReference type="NCBI Taxonomy" id="312017"/>
    <lineage>
        <taxon>Eukaryota</taxon>
        <taxon>Sar</taxon>
        <taxon>Alveolata</taxon>
        <taxon>Ciliophora</taxon>
        <taxon>Intramacronucleata</taxon>
        <taxon>Oligohymenophorea</taxon>
        <taxon>Hymenostomatida</taxon>
        <taxon>Tetrahymenina</taxon>
        <taxon>Tetrahymenidae</taxon>
        <taxon>Tetrahymena</taxon>
    </lineage>
</organism>
<evidence type="ECO:0000256" key="11">
    <source>
        <dbReference type="ARBA" id="ARBA00023065"/>
    </source>
</evidence>
<keyword evidence="13" id="KW-0407">Ion channel</keyword>
<keyword evidence="12 15" id="KW-0472">Membrane</keyword>
<evidence type="ECO:0000256" key="3">
    <source>
        <dbReference type="ARBA" id="ARBA00022448"/>
    </source>
</evidence>
<dbReference type="Pfam" id="PF01956">
    <property type="entry name" value="EMC3_TMCO1"/>
    <property type="match status" value="1"/>
</dbReference>
<dbReference type="InParanoid" id="Q23FA1"/>
<dbReference type="KEGG" id="tet:TTHERM_00382130"/>
<keyword evidence="7" id="KW-0256">Endoplasmic reticulum</keyword>
<dbReference type="FunCoup" id="Q23FA1">
    <property type="interactions" value="164"/>
</dbReference>
<evidence type="ECO:0000256" key="7">
    <source>
        <dbReference type="ARBA" id="ARBA00022824"/>
    </source>
</evidence>
<dbReference type="GO" id="GO:0032469">
    <property type="term" value="P:endoplasmic reticulum calcium ion homeostasis"/>
    <property type="evidence" value="ECO:0007669"/>
    <property type="project" value="InterPro"/>
</dbReference>
<evidence type="ECO:0000256" key="12">
    <source>
        <dbReference type="ARBA" id="ARBA00023136"/>
    </source>
</evidence>
<dbReference type="SMART" id="SM01415">
    <property type="entry name" value="DUF106"/>
    <property type="match status" value="1"/>
</dbReference>
<keyword evidence="6 15" id="KW-0812">Transmembrane</keyword>
<keyword evidence="3" id="KW-0813">Transport</keyword>
<reference evidence="17" key="1">
    <citation type="journal article" date="2006" name="PLoS Biol.">
        <title>Macronuclear genome sequence of the ciliate Tetrahymena thermophila, a model eukaryote.</title>
        <authorList>
            <person name="Eisen J.A."/>
            <person name="Coyne R.S."/>
            <person name="Wu M."/>
            <person name="Wu D."/>
            <person name="Thiagarajan M."/>
            <person name="Wortman J.R."/>
            <person name="Badger J.H."/>
            <person name="Ren Q."/>
            <person name="Amedeo P."/>
            <person name="Jones K.M."/>
            <person name="Tallon L.J."/>
            <person name="Delcher A.L."/>
            <person name="Salzberg S.L."/>
            <person name="Silva J.C."/>
            <person name="Haas B.J."/>
            <person name="Majoros W.H."/>
            <person name="Farzad M."/>
            <person name="Carlton J.M."/>
            <person name="Smith R.K. Jr."/>
            <person name="Garg J."/>
            <person name="Pearlman R.E."/>
            <person name="Karrer K.M."/>
            <person name="Sun L."/>
            <person name="Manning G."/>
            <person name="Elde N.C."/>
            <person name="Turkewitz A.P."/>
            <person name="Asai D.J."/>
            <person name="Wilkes D.E."/>
            <person name="Wang Y."/>
            <person name="Cai H."/>
            <person name="Collins K."/>
            <person name="Stewart B.A."/>
            <person name="Lee S.R."/>
            <person name="Wilamowska K."/>
            <person name="Weinberg Z."/>
            <person name="Ruzzo W.L."/>
            <person name="Wloga D."/>
            <person name="Gaertig J."/>
            <person name="Frankel J."/>
            <person name="Tsao C.-C."/>
            <person name="Gorovsky M.A."/>
            <person name="Keeling P.J."/>
            <person name="Waller R.F."/>
            <person name="Patron N.J."/>
            <person name="Cherry J.M."/>
            <person name="Stover N.A."/>
            <person name="Krieger C.J."/>
            <person name="del Toro C."/>
            <person name="Ryder H.F."/>
            <person name="Williamson S.C."/>
            <person name="Barbeau R.A."/>
            <person name="Hamilton E.P."/>
            <person name="Orias E."/>
        </authorList>
    </citation>
    <scope>NUCLEOTIDE SEQUENCE [LARGE SCALE GENOMIC DNA]</scope>
    <source>
        <strain evidence="17">SB210</strain>
    </source>
</reference>
<dbReference type="GO" id="GO:0005789">
    <property type="term" value="C:endoplasmic reticulum membrane"/>
    <property type="evidence" value="ECO:0007669"/>
    <property type="project" value="UniProtKB-SubCell"/>
</dbReference>
<keyword evidence="4" id="KW-0109">Calcium transport</keyword>
<dbReference type="InterPro" id="IPR008559">
    <property type="entry name" value="TMCO1"/>
</dbReference>
<evidence type="ECO:0000256" key="10">
    <source>
        <dbReference type="ARBA" id="ARBA00023054"/>
    </source>
</evidence>
<dbReference type="OrthoDB" id="342726at2759"/>
<dbReference type="GeneID" id="7835555"/>
<dbReference type="HOGENOM" id="CLU_635376_0_0_1"/>
<dbReference type="Proteomes" id="UP000009168">
    <property type="component" value="Unassembled WGS sequence"/>
</dbReference>
<sequence length="190" mass="21517">MSFENVHDISVVNFFLVVVCAIATSSIAEFATWLIVYRRDEYKTLKQNIENSQNKLNKAQEVYLTFSQQAAHDKKLATIDTALKRFNQEMSSFKMKSTFLIAIFMIGALYTIGSLFSGLIVAKLPFAPISFITGLTHRGLSGEDFSDCAYIFIYVQVAYIWRTNIQKLFGFEAPKSPMASPWGQPPQWGK</sequence>
<accession>Q23FA1</accession>
<comment type="similarity">
    <text evidence="2">Belongs to the TMCO1 family.</text>
</comment>
<evidence type="ECO:0000256" key="14">
    <source>
        <dbReference type="SAM" id="Coils"/>
    </source>
</evidence>
<gene>
    <name evidence="16" type="ORF">TTHERM_00382130</name>
</gene>
<protein>
    <submittedName>
        <fullName evidence="16">Integral membrane protein</fullName>
    </submittedName>
</protein>
<evidence type="ECO:0000256" key="5">
    <source>
        <dbReference type="ARBA" id="ARBA00022673"/>
    </source>
</evidence>
<evidence type="ECO:0000256" key="2">
    <source>
        <dbReference type="ARBA" id="ARBA00006537"/>
    </source>
</evidence>
<keyword evidence="10 14" id="KW-0175">Coiled coil</keyword>
<keyword evidence="5" id="KW-0107">Calcium channel</keyword>
<dbReference type="InterPro" id="IPR002809">
    <property type="entry name" value="EMC3/TMCO1"/>
</dbReference>
<keyword evidence="17" id="KW-1185">Reference proteome</keyword>
<evidence type="ECO:0000313" key="16">
    <source>
        <dbReference type="EMBL" id="EAR95252.2"/>
    </source>
</evidence>
<evidence type="ECO:0000313" key="17">
    <source>
        <dbReference type="Proteomes" id="UP000009168"/>
    </source>
</evidence>
<name>Q23FA1_TETTS</name>